<feature type="compositionally biased region" description="Basic and acidic residues" evidence="1">
    <location>
        <begin position="201"/>
        <end position="211"/>
    </location>
</feature>
<organism evidence="2 3">
    <name type="scientific">Clonostachys solani</name>
    <dbReference type="NCBI Taxonomy" id="160281"/>
    <lineage>
        <taxon>Eukaryota</taxon>
        <taxon>Fungi</taxon>
        <taxon>Dikarya</taxon>
        <taxon>Ascomycota</taxon>
        <taxon>Pezizomycotina</taxon>
        <taxon>Sordariomycetes</taxon>
        <taxon>Hypocreomycetidae</taxon>
        <taxon>Hypocreales</taxon>
        <taxon>Bionectriaceae</taxon>
        <taxon>Clonostachys</taxon>
    </lineage>
</organism>
<feature type="region of interest" description="Disordered" evidence="1">
    <location>
        <begin position="97"/>
        <end position="248"/>
    </location>
</feature>
<evidence type="ECO:0000313" key="2">
    <source>
        <dbReference type="EMBL" id="CAH0045399.1"/>
    </source>
</evidence>
<feature type="region of interest" description="Disordered" evidence="1">
    <location>
        <begin position="263"/>
        <end position="282"/>
    </location>
</feature>
<comment type="caution">
    <text evidence="2">The sequence shown here is derived from an EMBL/GenBank/DDBJ whole genome shotgun (WGS) entry which is preliminary data.</text>
</comment>
<proteinExistence type="predicted"/>
<feature type="region of interest" description="Disordered" evidence="1">
    <location>
        <begin position="1"/>
        <end position="38"/>
    </location>
</feature>
<dbReference type="OrthoDB" id="5152973at2759"/>
<name>A0A9N9W968_9HYPO</name>
<feature type="compositionally biased region" description="Basic and acidic residues" evidence="1">
    <location>
        <begin position="263"/>
        <end position="278"/>
    </location>
</feature>
<sequence length="412" mass="45958">MLDDNNGARYWPDNYPNSEDSTNANKLTHSKDEPNLTAGLPIGITVQGRKSGRQDHELFEILRYLRGIGAAPAPREAPGPENGADFTSFTFAAKEEDTGAPGISSVPPFAANGIEQGSSVQQDSTPGQVRPLRPQENNADMNQDGQFDGATLNNATDNISPPNPNPGPRRTDGREASRNIPRRGNVTRRYMPPRNRRRPRKDGYASERILEEYMGSSASSESDSDSDTQSEQMNNGTENIEEGPSEPTNVANKQLEFQTSDDAHMNEAESSNEAHSDVDPNAVPLPQLHYHYFLLLDRGTGVDHVPWEPGRRLTELTWAQLERSLPVQLLMASDILLVRVFGFKQIKGRQEEFRQDDMGFDMSMRRLNSKVEGIQNAYSDLARIDLRTEIEAGKHFMRGPPLAEREPEANWF</sequence>
<dbReference type="Proteomes" id="UP000775872">
    <property type="component" value="Unassembled WGS sequence"/>
</dbReference>
<feature type="compositionally biased region" description="Polar residues" evidence="1">
    <location>
        <begin position="115"/>
        <end position="127"/>
    </location>
</feature>
<feature type="compositionally biased region" description="Polar residues" evidence="1">
    <location>
        <begin position="15"/>
        <end position="27"/>
    </location>
</feature>
<dbReference type="EMBL" id="CABFOC020000011">
    <property type="protein sequence ID" value="CAH0045399.1"/>
    <property type="molecule type" value="Genomic_DNA"/>
</dbReference>
<feature type="compositionally biased region" description="Polar residues" evidence="1">
    <location>
        <begin position="135"/>
        <end position="160"/>
    </location>
</feature>
<reference evidence="2" key="1">
    <citation type="submission" date="2021-10" db="EMBL/GenBank/DDBJ databases">
        <authorList>
            <person name="Piombo E."/>
        </authorList>
    </citation>
    <scope>NUCLEOTIDE SEQUENCE</scope>
</reference>
<evidence type="ECO:0000256" key="1">
    <source>
        <dbReference type="SAM" id="MobiDB-lite"/>
    </source>
</evidence>
<gene>
    <name evidence="2" type="ORF">CSOL1703_00011148</name>
</gene>
<protein>
    <submittedName>
        <fullName evidence="2">Uncharacterized protein</fullName>
    </submittedName>
</protein>
<keyword evidence="3" id="KW-1185">Reference proteome</keyword>
<accession>A0A9N9W968</accession>
<dbReference type="AlphaFoldDB" id="A0A9N9W968"/>
<evidence type="ECO:0000313" key="3">
    <source>
        <dbReference type="Proteomes" id="UP000775872"/>
    </source>
</evidence>